<reference evidence="2" key="1">
    <citation type="submission" date="2016-11" db="EMBL/GenBank/DDBJ databases">
        <authorList>
            <person name="Papadimitriou K."/>
        </authorList>
    </citation>
    <scope>NUCLEOTIDE SEQUENCE [LARGE SCALE GENOMIC DNA]</scope>
    <source>
        <strain evidence="2">ACA-DC 1533</strain>
    </source>
</reference>
<protein>
    <submittedName>
        <fullName evidence="1">Uncharacterized protein</fullName>
    </submittedName>
</protein>
<evidence type="ECO:0000313" key="1">
    <source>
        <dbReference type="EMBL" id="SFV40599.1"/>
    </source>
</evidence>
<organism evidence="1 2">
    <name type="scientific">Ligilactobacillus acidipiscis</name>
    <dbReference type="NCBI Taxonomy" id="89059"/>
    <lineage>
        <taxon>Bacteria</taxon>
        <taxon>Bacillati</taxon>
        <taxon>Bacillota</taxon>
        <taxon>Bacilli</taxon>
        <taxon>Lactobacillales</taxon>
        <taxon>Lactobacillaceae</taxon>
        <taxon>Ligilactobacillus</taxon>
    </lineage>
</organism>
<accession>A0A1K1KNY3</accession>
<sequence length="37" mass="4242">MQEKSLLIQNFPDVVSLKNPSSIKAQKHQFKKGLLVF</sequence>
<proteinExistence type="predicted"/>
<evidence type="ECO:0000313" key="2">
    <source>
        <dbReference type="Proteomes" id="UP000190935"/>
    </source>
</evidence>
<name>A0A1K1KNY3_9LACO</name>
<dbReference type="Proteomes" id="UP000190935">
    <property type="component" value="Chromosome I"/>
</dbReference>
<dbReference type="KEGG" id="laca:LAC1533_1179"/>
<dbReference type="AlphaFoldDB" id="A0A1K1KNY3"/>
<gene>
    <name evidence="1" type="ORF">LAC1533_1179</name>
</gene>
<dbReference type="EMBL" id="LT630287">
    <property type="protein sequence ID" value="SFV40599.1"/>
    <property type="molecule type" value="Genomic_DNA"/>
</dbReference>